<comment type="caution">
    <text evidence="2">The sequence shown here is derived from an EMBL/GenBank/DDBJ whole genome shotgun (WGS) entry which is preliminary data.</text>
</comment>
<dbReference type="EMBL" id="BAHC01000139">
    <property type="protein sequence ID" value="GAB91612.1"/>
    <property type="molecule type" value="Genomic_DNA"/>
</dbReference>
<feature type="transmembrane region" description="Helical" evidence="1">
    <location>
        <begin position="15"/>
        <end position="39"/>
    </location>
</feature>
<feature type="transmembrane region" description="Helical" evidence="1">
    <location>
        <begin position="51"/>
        <end position="75"/>
    </location>
</feature>
<accession>K6WHH9</accession>
<evidence type="ECO:0000256" key="1">
    <source>
        <dbReference type="SAM" id="Phobius"/>
    </source>
</evidence>
<dbReference type="STRING" id="1108045.GORHZ_139_00040"/>
<evidence type="ECO:0000313" key="2">
    <source>
        <dbReference type="EMBL" id="GAB91612.1"/>
    </source>
</evidence>
<sequence length="76" mass="8201">MQAEEELAYARLEQVLGWVAWLACLLAVGRLIWIGALFWQAKRHEHGDIGIDNLVGQLVGVFLVASSAAIAGALLS</sequence>
<proteinExistence type="predicted"/>
<dbReference type="AlphaFoldDB" id="K6WHH9"/>
<keyword evidence="3" id="KW-1185">Reference proteome</keyword>
<dbReference type="RefSeq" id="WP_006335277.1">
    <property type="nucleotide sequence ID" value="NZ_BAHC01000139.1"/>
</dbReference>
<keyword evidence="1" id="KW-0812">Transmembrane</keyword>
<reference evidence="2 3" key="1">
    <citation type="submission" date="2012-08" db="EMBL/GenBank/DDBJ databases">
        <title>Whole genome shotgun sequence of Gordonia rhizosphera NBRC 16068.</title>
        <authorList>
            <person name="Takarada H."/>
            <person name="Isaki S."/>
            <person name="Hosoyama A."/>
            <person name="Tsuchikane K."/>
            <person name="Katsumata H."/>
            <person name="Baba S."/>
            <person name="Ohji S."/>
            <person name="Yamazaki S."/>
            <person name="Fujita N."/>
        </authorList>
    </citation>
    <scope>NUCLEOTIDE SEQUENCE [LARGE SCALE GENOMIC DNA]</scope>
    <source>
        <strain evidence="2 3">NBRC 16068</strain>
    </source>
</reference>
<name>K6WHH9_9ACTN</name>
<keyword evidence="1" id="KW-1133">Transmembrane helix</keyword>
<organism evidence="2 3">
    <name type="scientific">Gordonia rhizosphera NBRC 16068</name>
    <dbReference type="NCBI Taxonomy" id="1108045"/>
    <lineage>
        <taxon>Bacteria</taxon>
        <taxon>Bacillati</taxon>
        <taxon>Actinomycetota</taxon>
        <taxon>Actinomycetes</taxon>
        <taxon>Mycobacteriales</taxon>
        <taxon>Gordoniaceae</taxon>
        <taxon>Gordonia</taxon>
    </lineage>
</organism>
<evidence type="ECO:0000313" key="3">
    <source>
        <dbReference type="Proteomes" id="UP000008363"/>
    </source>
</evidence>
<keyword evidence="1" id="KW-0472">Membrane</keyword>
<gene>
    <name evidence="2" type="ORF">GORHZ_139_00040</name>
</gene>
<dbReference type="Proteomes" id="UP000008363">
    <property type="component" value="Unassembled WGS sequence"/>
</dbReference>
<dbReference type="OrthoDB" id="4380906at2"/>
<protein>
    <submittedName>
        <fullName evidence="2">Uncharacterized protein</fullName>
    </submittedName>
</protein>